<name>A0ABS9CQR7_9RHOB</name>
<protein>
    <submittedName>
        <fullName evidence="3">TerB family tellurite resistance protein</fullName>
    </submittedName>
</protein>
<feature type="signal peptide" evidence="1">
    <location>
        <begin position="1"/>
        <end position="21"/>
    </location>
</feature>
<dbReference type="Pfam" id="PF05099">
    <property type="entry name" value="TerB"/>
    <property type="match status" value="1"/>
</dbReference>
<feature type="chain" id="PRO_5047213945" evidence="1">
    <location>
        <begin position="22"/>
        <end position="274"/>
    </location>
</feature>
<sequence length="274" mass="29260">MFKIIAAIALTIGLTSTATQANAGARWGEDLRFVANTSIPGTDGTMALCHLVDFMDVLFVPVYTTVNNYALSNSGCTGDMYRDLSAAQFTELQTAGLIPADLPATPAVSPVMRAWGHAWLILGAIGVLKTAYIALRGKKKRKTGTPDMLAIHSLVAMSQVAVADGRIDDAEVHQIASILTRLTGQAYAPSQVMDLLSRLNPSASDLDQIGQDLSEKDRQIVLEAALNIAVADGEIHPNEYAVVSELAQRMRIGADQFRSALARISAHLQSVQTA</sequence>
<dbReference type="InterPro" id="IPR007791">
    <property type="entry name" value="DjlA_N"/>
</dbReference>
<keyword evidence="4" id="KW-1185">Reference proteome</keyword>
<feature type="domain" description="Co-chaperone DjlA N-terminal" evidence="2">
    <location>
        <begin position="152"/>
        <end position="260"/>
    </location>
</feature>
<dbReference type="SUPFAM" id="SSF158682">
    <property type="entry name" value="TerB-like"/>
    <property type="match status" value="1"/>
</dbReference>
<evidence type="ECO:0000313" key="4">
    <source>
        <dbReference type="Proteomes" id="UP001200557"/>
    </source>
</evidence>
<evidence type="ECO:0000256" key="1">
    <source>
        <dbReference type="SAM" id="SignalP"/>
    </source>
</evidence>
<dbReference type="EMBL" id="JAKGAQ010000001">
    <property type="protein sequence ID" value="MCF2869575.1"/>
    <property type="molecule type" value="Genomic_DNA"/>
</dbReference>
<dbReference type="RefSeq" id="WP_235223707.1">
    <property type="nucleotide sequence ID" value="NZ_JAKGAQ010000001.1"/>
</dbReference>
<proteinExistence type="predicted"/>
<dbReference type="Proteomes" id="UP001200557">
    <property type="component" value="Unassembled WGS sequence"/>
</dbReference>
<keyword evidence="1" id="KW-0732">Signal</keyword>
<dbReference type="InterPro" id="IPR029024">
    <property type="entry name" value="TerB-like"/>
</dbReference>
<evidence type="ECO:0000259" key="2">
    <source>
        <dbReference type="Pfam" id="PF05099"/>
    </source>
</evidence>
<reference evidence="3 4" key="1">
    <citation type="submission" date="2022-01" db="EMBL/GenBank/DDBJ databases">
        <title>Octadecabacter sp. nov., isolated from a marine alga.</title>
        <authorList>
            <person name="Jin M.S."/>
            <person name="Kim H.M."/>
            <person name="Han D.M."/>
            <person name="Jung J.J."/>
            <person name="Jeon C.O."/>
        </authorList>
    </citation>
    <scope>NUCLEOTIDE SEQUENCE [LARGE SCALE GENOMIC DNA]</scope>
    <source>
        <strain evidence="3 4">G9-8</strain>
    </source>
</reference>
<dbReference type="Gene3D" id="1.10.3680.10">
    <property type="entry name" value="TerB-like"/>
    <property type="match status" value="1"/>
</dbReference>
<gene>
    <name evidence="3" type="ORF">L0664_00730</name>
</gene>
<dbReference type="CDD" id="cd07177">
    <property type="entry name" value="terB_like"/>
    <property type="match status" value="1"/>
</dbReference>
<evidence type="ECO:0000313" key="3">
    <source>
        <dbReference type="EMBL" id="MCF2869575.1"/>
    </source>
</evidence>
<organism evidence="3 4">
    <name type="scientific">Octadecabacter dasysiphoniae</name>
    <dbReference type="NCBI Taxonomy" id="2909341"/>
    <lineage>
        <taxon>Bacteria</taxon>
        <taxon>Pseudomonadati</taxon>
        <taxon>Pseudomonadota</taxon>
        <taxon>Alphaproteobacteria</taxon>
        <taxon>Rhodobacterales</taxon>
        <taxon>Roseobacteraceae</taxon>
        <taxon>Octadecabacter</taxon>
    </lineage>
</organism>
<accession>A0ABS9CQR7</accession>
<comment type="caution">
    <text evidence="3">The sequence shown here is derived from an EMBL/GenBank/DDBJ whole genome shotgun (WGS) entry which is preliminary data.</text>
</comment>